<protein>
    <submittedName>
        <fullName evidence="2">Uncharacterized protein</fullName>
    </submittedName>
</protein>
<reference evidence="2" key="1">
    <citation type="submission" date="2023-07" db="EMBL/GenBank/DDBJ databases">
        <authorList>
            <consortium name="AG Swart"/>
            <person name="Singh M."/>
            <person name="Singh A."/>
            <person name="Seah K."/>
            <person name="Emmerich C."/>
        </authorList>
    </citation>
    <scope>NUCLEOTIDE SEQUENCE</scope>
    <source>
        <strain evidence="2">DP1</strain>
    </source>
</reference>
<evidence type="ECO:0000313" key="3">
    <source>
        <dbReference type="Proteomes" id="UP001295684"/>
    </source>
</evidence>
<dbReference type="AlphaFoldDB" id="A0AAD1UK36"/>
<gene>
    <name evidence="2" type="ORF">ECRASSUSDP1_LOCUS12140</name>
</gene>
<evidence type="ECO:0000313" key="2">
    <source>
        <dbReference type="EMBL" id="CAI2370821.1"/>
    </source>
</evidence>
<keyword evidence="3" id="KW-1185">Reference proteome</keyword>
<organism evidence="2 3">
    <name type="scientific">Euplotes crassus</name>
    <dbReference type="NCBI Taxonomy" id="5936"/>
    <lineage>
        <taxon>Eukaryota</taxon>
        <taxon>Sar</taxon>
        <taxon>Alveolata</taxon>
        <taxon>Ciliophora</taxon>
        <taxon>Intramacronucleata</taxon>
        <taxon>Spirotrichea</taxon>
        <taxon>Hypotrichia</taxon>
        <taxon>Euplotida</taxon>
        <taxon>Euplotidae</taxon>
        <taxon>Moneuplotes</taxon>
    </lineage>
</organism>
<feature type="compositionally biased region" description="Basic and acidic residues" evidence="1">
    <location>
        <begin position="100"/>
        <end position="119"/>
    </location>
</feature>
<accession>A0AAD1UK36</accession>
<feature type="region of interest" description="Disordered" evidence="1">
    <location>
        <begin position="100"/>
        <end position="122"/>
    </location>
</feature>
<dbReference type="Proteomes" id="UP001295684">
    <property type="component" value="Unassembled WGS sequence"/>
</dbReference>
<proteinExistence type="predicted"/>
<dbReference type="EMBL" id="CAMPGE010012037">
    <property type="protein sequence ID" value="CAI2370821.1"/>
    <property type="molecule type" value="Genomic_DNA"/>
</dbReference>
<comment type="caution">
    <text evidence="2">The sequence shown here is derived from an EMBL/GenBank/DDBJ whole genome shotgun (WGS) entry which is preliminary data.</text>
</comment>
<sequence>MNKTKQNKRAYQQIDLWKRKELIDSVNRKEETMKECAQRLGINYCTAKHIMKVYRRSGSYETDLMRKKKQKEQTLKERVLGEFNFAQIDASQQKLMLQAKADDNNSHDSTRNHHDEHVQSPKPMYNCGFVGQQMTQPDLYMPVQTLMNQNYQNQLNFCTDLNHLCSCLGERIFQKFSF</sequence>
<name>A0AAD1UK36_EUPCR</name>
<evidence type="ECO:0000256" key="1">
    <source>
        <dbReference type="SAM" id="MobiDB-lite"/>
    </source>
</evidence>